<organism evidence="9 10">
    <name type="scientific">Pyrobaculum oguniense (strain DSM 13380 / JCM 10595 / TE7)</name>
    <dbReference type="NCBI Taxonomy" id="698757"/>
    <lineage>
        <taxon>Archaea</taxon>
        <taxon>Thermoproteota</taxon>
        <taxon>Thermoprotei</taxon>
        <taxon>Thermoproteales</taxon>
        <taxon>Thermoproteaceae</taxon>
        <taxon>Pyrobaculum</taxon>
    </lineage>
</organism>
<keyword evidence="4 7" id="KW-0812">Transmembrane</keyword>
<dbReference type="PANTHER" id="PTHR43005">
    <property type="entry name" value="BLR7065 PROTEIN"/>
    <property type="match status" value="1"/>
</dbReference>
<comment type="subcellular location">
    <subcellularLocation>
        <location evidence="1 7">Cell membrane</location>
        <topology evidence="1 7">Multi-pass membrane protein</topology>
    </subcellularLocation>
</comment>
<sequence length="281" mass="30698">MIRWVLASPGLIALGLFIVGIIYTVALSLHYYKVAVGPPKFVGWDNYFQLFSDPTFSKALAVTVTFVATAALLETAIGVALAYGLMWTRRRGVYVGLLTIPYLVPSVTYVVFWRYMLDYRRGALAPVAEFFGFRIPDFLGNPDTALWAIVGLDVLQLTPFVTLVVFAGLLAVPPEVISAARIDGARGFSMALRVVLPLASSAILAALFLRLIDAFRIFVKVWLLTRGGPGDSTTTLELYLYTRGIYTLDLGLASAVSVVLLGISMAAIVPYVYLVAKTWRA</sequence>
<dbReference type="GO" id="GO:0005886">
    <property type="term" value="C:plasma membrane"/>
    <property type="evidence" value="ECO:0007669"/>
    <property type="project" value="UniProtKB-SubCell"/>
</dbReference>
<dbReference type="STRING" id="698757.Pogu_1952"/>
<evidence type="ECO:0000256" key="5">
    <source>
        <dbReference type="ARBA" id="ARBA00022989"/>
    </source>
</evidence>
<dbReference type="PANTHER" id="PTHR43005:SF1">
    <property type="entry name" value="SPERMIDINE_PUTRESCINE TRANSPORT SYSTEM PERMEASE PROTEIN"/>
    <property type="match status" value="1"/>
</dbReference>
<gene>
    <name evidence="9" type="ordered locus">Pogu_1952</name>
</gene>
<keyword evidence="9" id="KW-0762">Sugar transport</keyword>
<feature type="domain" description="ABC transmembrane type-1" evidence="8">
    <location>
        <begin position="60"/>
        <end position="269"/>
    </location>
</feature>
<dbReference type="KEGG" id="pog:Pogu_1952"/>
<proteinExistence type="inferred from homology"/>
<dbReference type="SUPFAM" id="SSF161098">
    <property type="entry name" value="MetI-like"/>
    <property type="match status" value="1"/>
</dbReference>
<keyword evidence="2 7" id="KW-0813">Transport</keyword>
<dbReference type="eggNOG" id="arCOG00157">
    <property type="taxonomic scope" value="Archaea"/>
</dbReference>
<dbReference type="HOGENOM" id="CLU_016047_0_3_2"/>
<evidence type="ECO:0000256" key="4">
    <source>
        <dbReference type="ARBA" id="ARBA00022692"/>
    </source>
</evidence>
<feature type="transmembrane region" description="Helical" evidence="7">
    <location>
        <begin position="12"/>
        <end position="32"/>
    </location>
</feature>
<dbReference type="PROSITE" id="PS50928">
    <property type="entry name" value="ABC_TM1"/>
    <property type="match status" value="1"/>
</dbReference>
<feature type="transmembrane region" description="Helical" evidence="7">
    <location>
        <begin position="92"/>
        <end position="112"/>
    </location>
</feature>
<dbReference type="AlphaFoldDB" id="H6QCL1"/>
<evidence type="ECO:0000313" key="9">
    <source>
        <dbReference type="EMBL" id="AFA39979.1"/>
    </source>
</evidence>
<dbReference type="InterPro" id="IPR035906">
    <property type="entry name" value="MetI-like_sf"/>
</dbReference>
<dbReference type="Proteomes" id="UP000009062">
    <property type="component" value="Chromosome"/>
</dbReference>
<dbReference type="Gene3D" id="1.10.3720.10">
    <property type="entry name" value="MetI-like"/>
    <property type="match status" value="1"/>
</dbReference>
<keyword evidence="3" id="KW-1003">Cell membrane</keyword>
<evidence type="ECO:0000256" key="1">
    <source>
        <dbReference type="ARBA" id="ARBA00004651"/>
    </source>
</evidence>
<evidence type="ECO:0000313" key="10">
    <source>
        <dbReference type="Proteomes" id="UP000009062"/>
    </source>
</evidence>
<dbReference type="InterPro" id="IPR000515">
    <property type="entry name" value="MetI-like"/>
</dbReference>
<evidence type="ECO:0000256" key="7">
    <source>
        <dbReference type="RuleBase" id="RU363032"/>
    </source>
</evidence>
<name>H6QCL1_PYROT</name>
<evidence type="ECO:0000256" key="2">
    <source>
        <dbReference type="ARBA" id="ARBA00022448"/>
    </source>
</evidence>
<evidence type="ECO:0000259" key="8">
    <source>
        <dbReference type="PROSITE" id="PS50928"/>
    </source>
</evidence>
<dbReference type="CDD" id="cd06261">
    <property type="entry name" value="TM_PBP2"/>
    <property type="match status" value="1"/>
</dbReference>
<feature type="transmembrane region" description="Helical" evidence="7">
    <location>
        <begin position="191"/>
        <end position="212"/>
    </location>
</feature>
<comment type="similarity">
    <text evidence="7">Belongs to the binding-protein-dependent transport system permease family.</text>
</comment>
<evidence type="ECO:0000256" key="6">
    <source>
        <dbReference type="ARBA" id="ARBA00023136"/>
    </source>
</evidence>
<keyword evidence="5 7" id="KW-1133">Transmembrane helix</keyword>
<feature type="transmembrane region" description="Helical" evidence="7">
    <location>
        <begin position="59"/>
        <end position="85"/>
    </location>
</feature>
<feature type="transmembrane region" description="Helical" evidence="7">
    <location>
        <begin position="250"/>
        <end position="276"/>
    </location>
</feature>
<keyword evidence="6 7" id="KW-0472">Membrane</keyword>
<feature type="transmembrane region" description="Helical" evidence="7">
    <location>
        <begin position="145"/>
        <end position="170"/>
    </location>
</feature>
<evidence type="ECO:0000256" key="3">
    <source>
        <dbReference type="ARBA" id="ARBA00022475"/>
    </source>
</evidence>
<accession>H6QCL1</accession>
<protein>
    <submittedName>
        <fullName evidence="9">ABC-type sugar transport systems, permease component</fullName>
    </submittedName>
</protein>
<reference evidence="9 10" key="1">
    <citation type="journal article" date="2012" name="Stand. Genomic Sci.">
        <title>Complete genome sequence of Pyrobaculum oguniense.</title>
        <authorList>
            <person name="Bernick D.L."/>
            <person name="Karplus K."/>
            <person name="Lui L.M."/>
            <person name="Coker J.K."/>
            <person name="Murphy J.N."/>
            <person name="Chan P.P."/>
            <person name="Cozen A.E."/>
            <person name="Lowe T.M."/>
        </authorList>
    </citation>
    <scope>NUCLEOTIDE SEQUENCE [LARGE SCALE GENOMIC DNA]</scope>
    <source>
        <strain evidence="9 10">TE7</strain>
    </source>
</reference>
<dbReference type="GO" id="GO:0055085">
    <property type="term" value="P:transmembrane transport"/>
    <property type="evidence" value="ECO:0007669"/>
    <property type="project" value="InterPro"/>
</dbReference>
<dbReference type="Pfam" id="PF00528">
    <property type="entry name" value="BPD_transp_1"/>
    <property type="match status" value="1"/>
</dbReference>
<dbReference type="EMBL" id="CP003316">
    <property type="protein sequence ID" value="AFA39979.1"/>
    <property type="molecule type" value="Genomic_DNA"/>
</dbReference>
<keyword evidence="10" id="KW-1185">Reference proteome</keyword>